<evidence type="ECO:0000313" key="1">
    <source>
        <dbReference type="EMBL" id="QOR58732.1"/>
    </source>
</evidence>
<dbReference type="GeneID" id="65129212"/>
<evidence type="ECO:0008006" key="3">
    <source>
        <dbReference type="Google" id="ProtNLM"/>
    </source>
</evidence>
<dbReference type="Proteomes" id="UP000593744">
    <property type="component" value="Segment"/>
</dbReference>
<keyword evidence="2" id="KW-1185">Reference proteome</keyword>
<organism evidence="1 2">
    <name type="scientific">uncultured phage cr10_1</name>
    <dbReference type="NCBI Taxonomy" id="2772066"/>
    <lineage>
        <taxon>Viruses</taxon>
        <taxon>Duplodnaviria</taxon>
        <taxon>Heunggongvirae</taxon>
        <taxon>Uroviricota</taxon>
        <taxon>Caudoviricetes</taxon>
        <taxon>Crassvirales</taxon>
        <taxon>Suoliviridae</taxon>
        <taxon>Boorivirinae</taxon>
        <taxon>Canhaevirus</taxon>
        <taxon>Canhaevirus hiberniae</taxon>
    </lineage>
</organism>
<dbReference type="EMBL" id="MT774382">
    <property type="protein sequence ID" value="QOR58732.1"/>
    <property type="molecule type" value="Genomic_DNA"/>
</dbReference>
<dbReference type="RefSeq" id="YP_010110890.1">
    <property type="nucleotide sequence ID" value="NC_055875.1"/>
</dbReference>
<proteinExistence type="predicted"/>
<reference evidence="1 2" key="1">
    <citation type="submission" date="2020-07" db="EMBL/GenBank/DDBJ databases">
        <title>Taxonomic proposal: Crassvirales, a new order of highly abundant and diverse bacterial viruses.</title>
        <authorList>
            <person name="Shkoporov A.N."/>
            <person name="Stockdale S.R."/>
            <person name="Guerin E."/>
            <person name="Ross R.P."/>
            <person name="Hill C."/>
        </authorList>
    </citation>
    <scope>NUCLEOTIDE SEQUENCE [LARGE SCALE GENOMIC DNA]</scope>
</reference>
<name>A0A7M1RXY2_9CAUD</name>
<dbReference type="KEGG" id="vg:65129212"/>
<protein>
    <recommendedName>
        <fullName evidence="3">Lysis regulatory protein</fullName>
    </recommendedName>
</protein>
<sequence length="200" mass="23422">MNFIHYIKLGAILLIAVLGFDNYRLNKKVDNLDNALARTSVNLHYYEKALSGMEEQNKVLQLTVDDFKNSEDSLVQELRKQSKELKIKDKKLKEVASVETIISDTITQEIPVDRNFTVELKPNQLTTIKIARIDSMITHVLDIKNRQDLFIYEEKVWRKKGFFRRLFTLNFKKDIIPHYQIVNSNPLIQVTDTRVIKISK</sequence>
<evidence type="ECO:0000313" key="2">
    <source>
        <dbReference type="Proteomes" id="UP000593744"/>
    </source>
</evidence>
<accession>A0A7M1RXY2</accession>